<gene>
    <name evidence="3" type="ORF">CYNAS_LOCUS18293</name>
</gene>
<protein>
    <recommendedName>
        <fullName evidence="2">Methyltransferase FkbM domain-containing protein</fullName>
    </recommendedName>
</protein>
<dbReference type="Pfam" id="PF05050">
    <property type="entry name" value="Methyltransf_21"/>
    <property type="match status" value="1"/>
</dbReference>
<dbReference type="PANTHER" id="PTHR22989">
    <property type="entry name" value="UNCHARACTERIZED DUF13 C.ELEGANS"/>
    <property type="match status" value="1"/>
</dbReference>
<dbReference type="EMBL" id="CATQJL010000316">
    <property type="protein sequence ID" value="CAJ0606310.1"/>
    <property type="molecule type" value="Genomic_DNA"/>
</dbReference>
<dbReference type="AlphaFoldDB" id="A0AA36H8V8"/>
<comment type="caution">
    <text evidence="3">The sequence shown here is derived from an EMBL/GenBank/DDBJ whole genome shotgun (WGS) entry which is preliminary data.</text>
</comment>
<dbReference type="PANTHER" id="PTHR22989:SF5">
    <property type="entry name" value="METHYLTRANSFERASE FKBM DOMAIN-CONTAINING PROTEIN"/>
    <property type="match status" value="1"/>
</dbReference>
<feature type="domain" description="Methyltransferase FkbM" evidence="2">
    <location>
        <begin position="122"/>
        <end position="255"/>
    </location>
</feature>
<evidence type="ECO:0000259" key="2">
    <source>
        <dbReference type="Pfam" id="PF05050"/>
    </source>
</evidence>
<feature type="transmembrane region" description="Helical" evidence="1">
    <location>
        <begin position="12"/>
        <end position="36"/>
    </location>
</feature>
<evidence type="ECO:0000313" key="3">
    <source>
        <dbReference type="EMBL" id="CAJ0606310.1"/>
    </source>
</evidence>
<dbReference type="InterPro" id="IPR006342">
    <property type="entry name" value="FkbM_mtfrase"/>
</dbReference>
<keyword evidence="1" id="KW-1133">Transmembrane helix</keyword>
<dbReference type="Proteomes" id="UP001176961">
    <property type="component" value="Unassembled WGS sequence"/>
</dbReference>
<keyword evidence="1" id="KW-0812">Transmembrane</keyword>
<evidence type="ECO:0000256" key="1">
    <source>
        <dbReference type="SAM" id="Phobius"/>
    </source>
</evidence>
<keyword evidence="1" id="KW-0472">Membrane</keyword>
<organism evidence="3 4">
    <name type="scientific">Cylicocyclus nassatus</name>
    <name type="common">Nematode worm</name>
    <dbReference type="NCBI Taxonomy" id="53992"/>
    <lineage>
        <taxon>Eukaryota</taxon>
        <taxon>Metazoa</taxon>
        <taxon>Ecdysozoa</taxon>
        <taxon>Nematoda</taxon>
        <taxon>Chromadorea</taxon>
        <taxon>Rhabditida</taxon>
        <taxon>Rhabditina</taxon>
        <taxon>Rhabditomorpha</taxon>
        <taxon>Strongyloidea</taxon>
        <taxon>Strongylidae</taxon>
        <taxon>Cylicocyclus</taxon>
    </lineage>
</organism>
<reference evidence="3" key="1">
    <citation type="submission" date="2023-07" db="EMBL/GenBank/DDBJ databases">
        <authorList>
            <consortium name="CYATHOMIX"/>
        </authorList>
    </citation>
    <scope>NUCLEOTIDE SEQUENCE</scope>
    <source>
        <strain evidence="3">N/A</strain>
    </source>
</reference>
<keyword evidence="4" id="KW-1185">Reference proteome</keyword>
<name>A0AA36H8V8_CYLNA</name>
<evidence type="ECO:0000313" key="4">
    <source>
        <dbReference type="Proteomes" id="UP001176961"/>
    </source>
</evidence>
<sequence>MLKGCCKQARKLSSIIGAHSARVAFFCWSIFFLYIISKYNGNRKQGLVSGDGAPRVRRQFHEWKKCMETAIYEYRNDSKKLWWNLRKAVKLCETMPFMDELKIDDFKNHDETKRHTLPLQQTPSIIVTLGVGHETRAEEALRKVLPNGTRFYGADPIQEVNEVLYSKIGKFFPFAIGAKTQISNASVLINKTYVMRNVIHVELAHFLTDIIGHKIYDSLWIDIEGAEYELFPYFYRDGRLDQFGVTLCQFNMEVRYYAFKLCPTPYASLLKSNLLIDKMSPASQLFA</sequence>
<accession>A0AA36H8V8</accession>
<proteinExistence type="predicted"/>